<evidence type="ECO:0000256" key="2">
    <source>
        <dbReference type="ARBA" id="ARBA00023002"/>
    </source>
</evidence>
<accession>A0AAD7BHS4</accession>
<dbReference type="GO" id="GO:0016491">
    <property type="term" value="F:oxidoreductase activity"/>
    <property type="evidence" value="ECO:0007669"/>
    <property type="project" value="UniProtKB-KW"/>
</dbReference>
<dbReference type="AlphaFoldDB" id="A0AAD7BHS4"/>
<evidence type="ECO:0000313" key="5">
    <source>
        <dbReference type="Proteomes" id="UP001221142"/>
    </source>
</evidence>
<sequence length="286" mass="30481">MATTPLVWLITGSASGFGQCLVKSVLARGDKVVATARRLESLKHLEGTSGVSIRELDVAAGPEAITKIVTEIAAIHGRIDVVVNNAGLGYAGLLEETGSALLRKQLDVNYFGVMDVTAAVLPFMRAQKSGTVVIIGSRSAWKTDISGLGAYVASKAAVHALAETLTVELAPLGLRVLLVAPGAFPTGIYGQGFPDRPNPIPEYDQLRALSQSRFNSISGTEKGDPQKAMNAVVDVVRGEGVARGHPWPAMLVLGEDAERDFRLKTTRILEELDEWRDVVRGVNLDT</sequence>
<dbReference type="InterPro" id="IPR002347">
    <property type="entry name" value="SDR_fam"/>
</dbReference>
<keyword evidence="5" id="KW-1185">Reference proteome</keyword>
<dbReference type="Proteomes" id="UP001221142">
    <property type="component" value="Unassembled WGS sequence"/>
</dbReference>
<dbReference type="PRINTS" id="PR00081">
    <property type="entry name" value="GDHRDH"/>
</dbReference>
<proteinExistence type="inferred from homology"/>
<protein>
    <submittedName>
        <fullName evidence="4">Uncharacterized protein</fullName>
    </submittedName>
</protein>
<reference evidence="4" key="1">
    <citation type="submission" date="2023-03" db="EMBL/GenBank/DDBJ databases">
        <title>Massive genome expansion in bonnet fungi (Mycena s.s.) driven by repeated elements and novel gene families across ecological guilds.</title>
        <authorList>
            <consortium name="Lawrence Berkeley National Laboratory"/>
            <person name="Harder C.B."/>
            <person name="Miyauchi S."/>
            <person name="Viragh M."/>
            <person name="Kuo A."/>
            <person name="Thoen E."/>
            <person name="Andreopoulos B."/>
            <person name="Lu D."/>
            <person name="Skrede I."/>
            <person name="Drula E."/>
            <person name="Henrissat B."/>
            <person name="Morin E."/>
            <person name="Kohler A."/>
            <person name="Barry K."/>
            <person name="LaButti K."/>
            <person name="Morin E."/>
            <person name="Salamov A."/>
            <person name="Lipzen A."/>
            <person name="Mereny Z."/>
            <person name="Hegedus B."/>
            <person name="Baldrian P."/>
            <person name="Stursova M."/>
            <person name="Weitz H."/>
            <person name="Taylor A."/>
            <person name="Grigoriev I.V."/>
            <person name="Nagy L.G."/>
            <person name="Martin F."/>
            <person name="Kauserud H."/>
        </authorList>
    </citation>
    <scope>NUCLEOTIDE SEQUENCE</scope>
    <source>
        <strain evidence="4">9284</strain>
    </source>
</reference>
<comment type="similarity">
    <text evidence="1 3">Belongs to the short-chain dehydrogenases/reductases (SDR) family.</text>
</comment>
<evidence type="ECO:0000256" key="1">
    <source>
        <dbReference type="ARBA" id="ARBA00006484"/>
    </source>
</evidence>
<gene>
    <name evidence="4" type="ORF">FB45DRAFT_928782</name>
</gene>
<dbReference type="EMBL" id="JARKIF010000016">
    <property type="protein sequence ID" value="KAJ7621251.1"/>
    <property type="molecule type" value="Genomic_DNA"/>
</dbReference>
<dbReference type="Gene3D" id="3.40.50.720">
    <property type="entry name" value="NAD(P)-binding Rossmann-like Domain"/>
    <property type="match status" value="1"/>
</dbReference>
<dbReference type="CDD" id="cd05374">
    <property type="entry name" value="17beta-HSD-like_SDR_c"/>
    <property type="match status" value="1"/>
</dbReference>
<keyword evidence="2" id="KW-0560">Oxidoreductase</keyword>
<comment type="caution">
    <text evidence="4">The sequence shown here is derived from an EMBL/GenBank/DDBJ whole genome shotgun (WGS) entry which is preliminary data.</text>
</comment>
<organism evidence="4 5">
    <name type="scientific">Roridomyces roridus</name>
    <dbReference type="NCBI Taxonomy" id="1738132"/>
    <lineage>
        <taxon>Eukaryota</taxon>
        <taxon>Fungi</taxon>
        <taxon>Dikarya</taxon>
        <taxon>Basidiomycota</taxon>
        <taxon>Agaricomycotina</taxon>
        <taxon>Agaricomycetes</taxon>
        <taxon>Agaricomycetidae</taxon>
        <taxon>Agaricales</taxon>
        <taxon>Marasmiineae</taxon>
        <taxon>Mycenaceae</taxon>
        <taxon>Roridomyces</taxon>
    </lineage>
</organism>
<dbReference type="SUPFAM" id="SSF51735">
    <property type="entry name" value="NAD(P)-binding Rossmann-fold domains"/>
    <property type="match status" value="1"/>
</dbReference>
<dbReference type="PRINTS" id="PR00080">
    <property type="entry name" value="SDRFAMILY"/>
</dbReference>
<dbReference type="InterPro" id="IPR036291">
    <property type="entry name" value="NAD(P)-bd_dom_sf"/>
</dbReference>
<dbReference type="PANTHER" id="PTHR43976">
    <property type="entry name" value="SHORT CHAIN DEHYDROGENASE"/>
    <property type="match status" value="1"/>
</dbReference>
<dbReference type="InterPro" id="IPR051911">
    <property type="entry name" value="SDR_oxidoreductase"/>
</dbReference>
<evidence type="ECO:0000313" key="4">
    <source>
        <dbReference type="EMBL" id="KAJ7621251.1"/>
    </source>
</evidence>
<evidence type="ECO:0000256" key="3">
    <source>
        <dbReference type="RuleBase" id="RU000363"/>
    </source>
</evidence>
<dbReference type="PANTHER" id="PTHR43976:SF16">
    <property type="entry name" value="SHORT-CHAIN DEHYDROGENASE_REDUCTASE FAMILY PROTEIN"/>
    <property type="match status" value="1"/>
</dbReference>
<dbReference type="Pfam" id="PF00106">
    <property type="entry name" value="adh_short"/>
    <property type="match status" value="1"/>
</dbReference>
<name>A0AAD7BHS4_9AGAR</name>